<gene>
    <name evidence="3" type="ORF">A3D65_05895</name>
</gene>
<evidence type="ECO:0000313" key="4">
    <source>
        <dbReference type="Proteomes" id="UP000177996"/>
    </source>
</evidence>
<evidence type="ECO:0000313" key="3">
    <source>
        <dbReference type="EMBL" id="OGZ09268.1"/>
    </source>
</evidence>
<keyword evidence="1" id="KW-0175">Coiled coil</keyword>
<dbReference type="InterPro" id="IPR023346">
    <property type="entry name" value="Lysozyme-like_dom_sf"/>
</dbReference>
<accession>A0A1G2D932</accession>
<evidence type="ECO:0000256" key="1">
    <source>
        <dbReference type="SAM" id="Coils"/>
    </source>
</evidence>
<evidence type="ECO:0000259" key="2">
    <source>
        <dbReference type="Pfam" id="PF13406"/>
    </source>
</evidence>
<dbReference type="AlphaFoldDB" id="A0A1G2D932"/>
<comment type="caution">
    <text evidence="3">The sequence shown here is derived from an EMBL/GenBank/DDBJ whole genome shotgun (WGS) entry which is preliminary data.</text>
</comment>
<sequence>MSLFARFLLVSTVFFLLMPGFLLAQTDLNAQKEAALEQELRDMNEEITGLTNTISTLSAQGASLDRDIKLLNANIDRANLNIKAKNLQISRLGAGIAEKSKTVKEIGERIEREKQSLAQLVRKTNELDQAGMLEVMLSGKDLSEFFIDLDSFDALRAGLKNSSEALKSARVENQAAQDALEVRQGEEMDAKAELERNKRIVEWNEKEKTALLSITKNKQKGYTIVLADRKKRAAEIRAALFALRDTGEISFGQAYDYAVTVSAKTGIRPAFLLAIFQQESSFGKNQGSCYLKNQTTGAGVGVRTGNAFARVMNPTRDVPPFLTITRELGRDPFNTLVSCPQEVGWGGAMGAAQFIPSTWVLFKTKIENALGIDAADPWRARDAFMAAGIYLSELGAKSGSYSAERDAACRYFSGKRCSQSSWAATYGNQVMSKAAVIQETMIDPLQNT</sequence>
<dbReference type="InterPro" id="IPR031304">
    <property type="entry name" value="SLT_2"/>
</dbReference>
<name>A0A1G2D932_9BACT</name>
<proteinExistence type="predicted"/>
<dbReference type="Gene3D" id="1.10.530.10">
    <property type="match status" value="1"/>
</dbReference>
<feature type="coiled-coil region" evidence="1">
    <location>
        <begin position="33"/>
        <end position="130"/>
    </location>
</feature>
<dbReference type="Proteomes" id="UP000177996">
    <property type="component" value="Unassembled WGS sequence"/>
</dbReference>
<dbReference type="EMBL" id="MHLL01000022">
    <property type="protein sequence ID" value="OGZ09268.1"/>
    <property type="molecule type" value="Genomic_DNA"/>
</dbReference>
<organism evidence="3 4">
    <name type="scientific">Candidatus Lloydbacteria bacterium RIFCSPHIGHO2_02_FULL_50_13</name>
    <dbReference type="NCBI Taxonomy" id="1798661"/>
    <lineage>
        <taxon>Bacteria</taxon>
        <taxon>Candidatus Lloydiibacteriota</taxon>
    </lineage>
</organism>
<reference evidence="3 4" key="1">
    <citation type="journal article" date="2016" name="Nat. Commun.">
        <title>Thousands of microbial genomes shed light on interconnected biogeochemical processes in an aquifer system.</title>
        <authorList>
            <person name="Anantharaman K."/>
            <person name="Brown C.T."/>
            <person name="Hug L.A."/>
            <person name="Sharon I."/>
            <person name="Castelle C.J."/>
            <person name="Probst A.J."/>
            <person name="Thomas B.C."/>
            <person name="Singh A."/>
            <person name="Wilkins M.J."/>
            <person name="Karaoz U."/>
            <person name="Brodie E.L."/>
            <person name="Williams K.H."/>
            <person name="Hubbard S.S."/>
            <person name="Banfield J.F."/>
        </authorList>
    </citation>
    <scope>NUCLEOTIDE SEQUENCE [LARGE SCALE GENOMIC DNA]</scope>
</reference>
<protein>
    <recommendedName>
        <fullName evidence="2">Transglycosylase SLT domain-containing protein</fullName>
    </recommendedName>
</protein>
<dbReference type="STRING" id="1798661.A3D65_05895"/>
<dbReference type="SUPFAM" id="SSF53955">
    <property type="entry name" value="Lysozyme-like"/>
    <property type="match status" value="1"/>
</dbReference>
<dbReference type="Pfam" id="PF13406">
    <property type="entry name" value="SLT_2"/>
    <property type="match status" value="1"/>
</dbReference>
<dbReference type="Gene3D" id="6.10.250.3150">
    <property type="match status" value="1"/>
</dbReference>
<feature type="domain" description="Transglycosylase SLT" evidence="2">
    <location>
        <begin position="259"/>
        <end position="400"/>
    </location>
</feature>